<feature type="region of interest" description="Disordered" evidence="1">
    <location>
        <begin position="1"/>
        <end position="43"/>
    </location>
</feature>
<dbReference type="AlphaFoldDB" id="A0A1V4ABH3"/>
<evidence type="ECO:0008006" key="5">
    <source>
        <dbReference type="Google" id="ProtNLM"/>
    </source>
</evidence>
<sequence>MSGESAIGAHTSEGESGVSRESGEGPEGPGPTPLGPSGVDEDSLRDLLHHAVQGIEPSDQALDRLQRAVPARRTRKRQAVVGVAAAAILIGTAVPALVHVTAEPSGGHDHPAIAGDTERTEIGAGLEDDRHGRAPGGHSPSDKSPGHTKGGREDSEETKGAKDKDTTEPADGAEPTGSTAASGPPECDPGQLGAPKATTSQPDKDGKVYGTFKIANVSGKKCVIEGEGSVAAAALGAADPAKIAVVEHMPGDAATKLPPPSRAERALMLEPGTSYEVRFAWVPSADCHTDDHPGEGTGSVSPDPSPSGDTEIDRSASPDVKSGTNDVSPQLLREADGDEDGSVSISHTAERGGPTADTTIPDACAGTIYRTGVLQPQ</sequence>
<feature type="region of interest" description="Disordered" evidence="1">
    <location>
        <begin position="120"/>
        <end position="207"/>
    </location>
</feature>
<feature type="transmembrane region" description="Helical" evidence="2">
    <location>
        <begin position="79"/>
        <end position="98"/>
    </location>
</feature>
<keyword evidence="4" id="KW-1185">Reference proteome</keyword>
<dbReference type="Proteomes" id="UP000190539">
    <property type="component" value="Unassembled WGS sequence"/>
</dbReference>
<dbReference type="RefSeq" id="WP_077966607.1">
    <property type="nucleotide sequence ID" value="NZ_CP045178.1"/>
</dbReference>
<reference evidence="3 4" key="1">
    <citation type="submission" date="2017-02" db="EMBL/GenBank/DDBJ databases">
        <title>Draft Genome Sequence of Streptomyces tsukubaensis F601, a Producer of the immunosuppressant tacrolimus FK506.</title>
        <authorList>
            <person name="Zong G."/>
            <person name="Zhong C."/>
            <person name="Fu J."/>
            <person name="Qin R."/>
            <person name="Cao G."/>
        </authorList>
    </citation>
    <scope>NUCLEOTIDE SEQUENCE [LARGE SCALE GENOMIC DNA]</scope>
    <source>
        <strain evidence="3 4">F601</strain>
    </source>
</reference>
<keyword evidence="2" id="KW-1133">Transmembrane helix</keyword>
<dbReference type="OrthoDB" id="3872225at2"/>
<dbReference type="STRING" id="83656.B1H18_09245"/>
<organism evidence="3 4">
    <name type="scientific">Streptomyces tsukubensis</name>
    <dbReference type="NCBI Taxonomy" id="83656"/>
    <lineage>
        <taxon>Bacteria</taxon>
        <taxon>Bacillati</taxon>
        <taxon>Actinomycetota</taxon>
        <taxon>Actinomycetes</taxon>
        <taxon>Kitasatosporales</taxon>
        <taxon>Streptomycetaceae</taxon>
        <taxon>Streptomyces</taxon>
    </lineage>
</organism>
<proteinExistence type="predicted"/>
<feature type="region of interest" description="Disordered" evidence="1">
    <location>
        <begin position="285"/>
        <end position="363"/>
    </location>
</feature>
<evidence type="ECO:0000256" key="2">
    <source>
        <dbReference type="SAM" id="Phobius"/>
    </source>
</evidence>
<accession>A0A1V4ABH3</accession>
<name>A0A1V4ABH3_9ACTN</name>
<feature type="compositionally biased region" description="Low complexity" evidence="1">
    <location>
        <begin position="298"/>
        <end position="309"/>
    </location>
</feature>
<gene>
    <name evidence="3" type="ORF">B1H18_09245</name>
</gene>
<protein>
    <recommendedName>
        <fullName evidence="5">DUF4232 domain-containing protein</fullName>
    </recommendedName>
</protein>
<feature type="compositionally biased region" description="Basic and acidic residues" evidence="1">
    <location>
        <begin position="120"/>
        <end position="132"/>
    </location>
</feature>
<keyword evidence="2" id="KW-0472">Membrane</keyword>
<dbReference type="EMBL" id="MVFC01000005">
    <property type="protein sequence ID" value="OON81004.1"/>
    <property type="molecule type" value="Genomic_DNA"/>
</dbReference>
<comment type="caution">
    <text evidence="3">The sequence shown here is derived from an EMBL/GenBank/DDBJ whole genome shotgun (WGS) entry which is preliminary data.</text>
</comment>
<keyword evidence="2" id="KW-0812">Transmembrane</keyword>
<evidence type="ECO:0000313" key="4">
    <source>
        <dbReference type="Proteomes" id="UP000190539"/>
    </source>
</evidence>
<feature type="compositionally biased region" description="Basic and acidic residues" evidence="1">
    <location>
        <begin position="140"/>
        <end position="167"/>
    </location>
</feature>
<evidence type="ECO:0000313" key="3">
    <source>
        <dbReference type="EMBL" id="OON81004.1"/>
    </source>
</evidence>
<evidence type="ECO:0000256" key="1">
    <source>
        <dbReference type="SAM" id="MobiDB-lite"/>
    </source>
</evidence>